<accession>H1KZQ1</accession>
<protein>
    <submittedName>
        <fullName evidence="1">FlpE-related protein</fullName>
    </submittedName>
</protein>
<gene>
    <name evidence="1" type="ORF">MetfoDRAFT_1274</name>
</gene>
<organism evidence="1 2">
    <name type="scientific">Methanotorris formicicus Mc-S-70</name>
    <dbReference type="NCBI Taxonomy" id="647171"/>
    <lineage>
        <taxon>Archaea</taxon>
        <taxon>Methanobacteriati</taxon>
        <taxon>Methanobacteriota</taxon>
        <taxon>Methanomada group</taxon>
        <taxon>Methanococci</taxon>
        <taxon>Methanococcales</taxon>
        <taxon>Methanocaldococcaceae</taxon>
        <taxon>Methanotorris</taxon>
    </lineage>
</organism>
<dbReference type="Proteomes" id="UP000003706">
    <property type="component" value="Unassembled WGS sequence"/>
</dbReference>
<reference evidence="1 2" key="1">
    <citation type="submission" date="2011-09" db="EMBL/GenBank/DDBJ databases">
        <title>The draft genome of Methanotorris formicicus Mc-S-70.</title>
        <authorList>
            <consortium name="US DOE Joint Genome Institute (JGI-PGF)"/>
            <person name="Lucas S."/>
            <person name="Han J."/>
            <person name="Lapidus A."/>
            <person name="Cheng J.-F."/>
            <person name="Goodwin L."/>
            <person name="Pitluck S."/>
            <person name="Peters L."/>
            <person name="Land M.L."/>
            <person name="Hauser L."/>
            <person name="Sieprawska-Lupa M."/>
            <person name="Takai K."/>
            <person name="Miyazaki J."/>
            <person name="Whitman W."/>
            <person name="Woyke T.J."/>
        </authorList>
    </citation>
    <scope>NUCLEOTIDE SEQUENCE [LARGE SCALE GENOMIC DNA]</scope>
    <source>
        <strain evidence="1 2">Mc-S-70</strain>
    </source>
</reference>
<keyword evidence="2" id="KW-1185">Reference proteome</keyword>
<evidence type="ECO:0000313" key="2">
    <source>
        <dbReference type="Proteomes" id="UP000003706"/>
    </source>
</evidence>
<dbReference type="EMBL" id="AGJL01000031">
    <property type="protein sequence ID" value="EHP85692.1"/>
    <property type="molecule type" value="Genomic_DNA"/>
</dbReference>
<proteinExistence type="predicted"/>
<dbReference type="PATRIC" id="fig|647171.4.peg.1250"/>
<comment type="caution">
    <text evidence="1">The sequence shown here is derived from an EMBL/GenBank/DDBJ whole genome shotgun (WGS) entry which is preliminary data.</text>
</comment>
<dbReference type="OrthoDB" id="76644at2157"/>
<name>H1KZQ1_9EURY</name>
<dbReference type="STRING" id="647171.MetfoDRAFT_1274"/>
<dbReference type="AlphaFoldDB" id="H1KZQ1"/>
<sequence>MNMKMSIEKLKLVRPKENPKNTNLELDVDWNIEYKKINNNSFCYICNLKMEEFPVSFVVEGVVEFEENTNNVSEDVSQSILDKLLQILVNLINLTKDVQVEVESFPLVEISAQKVAS</sequence>
<evidence type="ECO:0000313" key="1">
    <source>
        <dbReference type="EMBL" id="EHP85692.1"/>
    </source>
</evidence>
<dbReference type="RefSeq" id="WP_007044705.1">
    <property type="nucleotide sequence ID" value="NZ_AGJL01000031.1"/>
</dbReference>